<evidence type="ECO:0000313" key="3">
    <source>
        <dbReference type="Proteomes" id="UP000559256"/>
    </source>
</evidence>
<protein>
    <recommendedName>
        <fullName evidence="4">Non-hemolytic phospholipase C</fullName>
    </recommendedName>
</protein>
<dbReference type="PANTHER" id="PTHR31956">
    <property type="entry name" value="NON-SPECIFIC PHOSPHOLIPASE C4-RELATED"/>
    <property type="match status" value="1"/>
</dbReference>
<sequence length="650" mass="70689">MPLSMKQVALGFLASSLTYSTVSKADSLADVDHVVLFMQENRAFDHYFGTMAGVRGFKDPNVQINPNNRSVFFQQVNSLLSNATDHLLPFYVNEAGGTGSNGWGENHAALATGTNDMWVVGNTPYSIGYFKREDIPVHFGVADAWTIGDMYQEGVVASTNPNRVIWQSGSINVPGGNVNSTMGPVLDNNDTPGCSSLDLHVINGSTIMSPKNYSCFPYDWKTIPEYLEEAGITWKEYQAVQNFGDNPLVSFELYQNLAATNESAPLAQNGLAMTGSGNWQGGLDDFKRDAAAGTLPAVSYYIGPAELSEHPPFLPRDGGWLWKEMVDAVVNSPKYNRTVLIISFDETGGWGDHVVPFHSPEGTPGEWIVNPFTNNLTFAGPGFRLPFVVVSPWTRGGNVFTEPADHISQNLFLEAWAEARGTPFRSAEINDWRREHMSNLTSIFDWDNPDTSPVELPFAETPHSDLLTSLLDGPQNCERLFGDTIQPPIPYGNQTEEDSLVTEQGFKSVRGALTEGRYLVIESNDSTLALAISTDNTTFIASPASETKFDVPSQRFVIHATDPTVASANTFKISAGADFDGLSSMYITSNLTLGTKDEAAVFDITFLGVTEGYVFEESGSGSGRFLGMTSDGKVGLGDEAVGMKIFAVSF</sequence>
<dbReference type="AlphaFoldDB" id="A0A8H5FNG5"/>
<dbReference type="OrthoDB" id="5135119at2759"/>
<dbReference type="PANTHER" id="PTHR31956:SF1">
    <property type="entry name" value="NON-SPECIFIC PHOSPHOLIPASE C1"/>
    <property type="match status" value="1"/>
</dbReference>
<dbReference type="Proteomes" id="UP000559256">
    <property type="component" value="Unassembled WGS sequence"/>
</dbReference>
<keyword evidence="1" id="KW-0378">Hydrolase</keyword>
<keyword evidence="3" id="KW-1185">Reference proteome</keyword>
<dbReference type="Gene3D" id="3.40.720.10">
    <property type="entry name" value="Alkaline Phosphatase, subunit A"/>
    <property type="match status" value="2"/>
</dbReference>
<reference evidence="2 3" key="1">
    <citation type="journal article" date="2020" name="ISME J.">
        <title>Uncovering the hidden diversity of litter-decomposition mechanisms in mushroom-forming fungi.</title>
        <authorList>
            <person name="Floudas D."/>
            <person name="Bentzer J."/>
            <person name="Ahren D."/>
            <person name="Johansson T."/>
            <person name="Persson P."/>
            <person name="Tunlid A."/>
        </authorList>
    </citation>
    <scope>NUCLEOTIDE SEQUENCE [LARGE SCALE GENOMIC DNA]</scope>
    <source>
        <strain evidence="2 3">CBS 291.85</strain>
    </source>
</reference>
<proteinExistence type="predicted"/>
<dbReference type="CDD" id="cd16014">
    <property type="entry name" value="PLC"/>
    <property type="match status" value="1"/>
</dbReference>
<dbReference type="InterPro" id="IPR007312">
    <property type="entry name" value="Phosphoesterase"/>
</dbReference>
<gene>
    <name evidence="2" type="ORF">D9758_016305</name>
</gene>
<name>A0A8H5FNG5_9AGAR</name>
<evidence type="ECO:0008006" key="4">
    <source>
        <dbReference type="Google" id="ProtNLM"/>
    </source>
</evidence>
<dbReference type="EMBL" id="JAACJM010000144">
    <property type="protein sequence ID" value="KAF5343271.1"/>
    <property type="molecule type" value="Genomic_DNA"/>
</dbReference>
<organism evidence="2 3">
    <name type="scientific">Tetrapyrgos nigripes</name>
    <dbReference type="NCBI Taxonomy" id="182062"/>
    <lineage>
        <taxon>Eukaryota</taxon>
        <taxon>Fungi</taxon>
        <taxon>Dikarya</taxon>
        <taxon>Basidiomycota</taxon>
        <taxon>Agaricomycotina</taxon>
        <taxon>Agaricomycetes</taxon>
        <taxon>Agaricomycetidae</taxon>
        <taxon>Agaricales</taxon>
        <taxon>Marasmiineae</taxon>
        <taxon>Marasmiaceae</taxon>
        <taxon>Tetrapyrgos</taxon>
    </lineage>
</organism>
<evidence type="ECO:0000313" key="2">
    <source>
        <dbReference type="EMBL" id="KAF5343271.1"/>
    </source>
</evidence>
<comment type="caution">
    <text evidence="2">The sequence shown here is derived from an EMBL/GenBank/DDBJ whole genome shotgun (WGS) entry which is preliminary data.</text>
</comment>
<dbReference type="InterPro" id="IPR017850">
    <property type="entry name" value="Alkaline_phosphatase_core_sf"/>
</dbReference>
<dbReference type="Pfam" id="PF04185">
    <property type="entry name" value="Phosphoesterase"/>
    <property type="match status" value="1"/>
</dbReference>
<accession>A0A8H5FNG5</accession>
<evidence type="ECO:0000256" key="1">
    <source>
        <dbReference type="ARBA" id="ARBA00022801"/>
    </source>
</evidence>
<dbReference type="GO" id="GO:0042578">
    <property type="term" value="F:phosphoric ester hydrolase activity"/>
    <property type="evidence" value="ECO:0007669"/>
    <property type="project" value="UniProtKB-ARBA"/>
</dbReference>